<dbReference type="AlphaFoldDB" id="A0A9D4FIA9"/>
<reference evidence="2" key="2">
    <citation type="submission" date="2020-11" db="EMBL/GenBank/DDBJ databases">
        <authorList>
            <person name="McCartney M.A."/>
            <person name="Auch B."/>
            <person name="Kono T."/>
            <person name="Mallez S."/>
            <person name="Becker A."/>
            <person name="Gohl D.M."/>
            <person name="Silverstein K.A.T."/>
            <person name="Koren S."/>
            <person name="Bechman K.B."/>
            <person name="Herman A."/>
            <person name="Abrahante J.E."/>
            <person name="Garbe J."/>
        </authorList>
    </citation>
    <scope>NUCLEOTIDE SEQUENCE</scope>
    <source>
        <strain evidence="2">Duluth1</strain>
        <tissue evidence="2">Whole animal</tissue>
    </source>
</reference>
<sequence>MSALKRQGNLSPGTPMKRGREGCLETPDAETLETRDAETWVQMPSRLAKCRQPERLALNRKTETL</sequence>
<feature type="region of interest" description="Disordered" evidence="1">
    <location>
        <begin position="1"/>
        <end position="37"/>
    </location>
</feature>
<evidence type="ECO:0000313" key="2">
    <source>
        <dbReference type="EMBL" id="KAH3798481.1"/>
    </source>
</evidence>
<reference evidence="2" key="1">
    <citation type="journal article" date="2019" name="bioRxiv">
        <title>The Genome of the Zebra Mussel, Dreissena polymorpha: A Resource for Invasive Species Research.</title>
        <authorList>
            <person name="McCartney M.A."/>
            <person name="Auch B."/>
            <person name="Kono T."/>
            <person name="Mallez S."/>
            <person name="Zhang Y."/>
            <person name="Obille A."/>
            <person name="Becker A."/>
            <person name="Abrahante J.E."/>
            <person name="Garbe J."/>
            <person name="Badalamenti J.P."/>
            <person name="Herman A."/>
            <person name="Mangelson H."/>
            <person name="Liachko I."/>
            <person name="Sullivan S."/>
            <person name="Sone E.D."/>
            <person name="Koren S."/>
            <person name="Silverstein K.A.T."/>
            <person name="Beckman K.B."/>
            <person name="Gohl D.M."/>
        </authorList>
    </citation>
    <scope>NUCLEOTIDE SEQUENCE</scope>
    <source>
        <strain evidence="2">Duluth1</strain>
        <tissue evidence="2">Whole animal</tissue>
    </source>
</reference>
<dbReference type="Proteomes" id="UP000828390">
    <property type="component" value="Unassembled WGS sequence"/>
</dbReference>
<accession>A0A9D4FIA9</accession>
<gene>
    <name evidence="2" type="ORF">DPMN_152081</name>
</gene>
<comment type="caution">
    <text evidence="2">The sequence shown here is derived from an EMBL/GenBank/DDBJ whole genome shotgun (WGS) entry which is preliminary data.</text>
</comment>
<organism evidence="2 3">
    <name type="scientific">Dreissena polymorpha</name>
    <name type="common">Zebra mussel</name>
    <name type="synonym">Mytilus polymorpha</name>
    <dbReference type="NCBI Taxonomy" id="45954"/>
    <lineage>
        <taxon>Eukaryota</taxon>
        <taxon>Metazoa</taxon>
        <taxon>Spiralia</taxon>
        <taxon>Lophotrochozoa</taxon>
        <taxon>Mollusca</taxon>
        <taxon>Bivalvia</taxon>
        <taxon>Autobranchia</taxon>
        <taxon>Heteroconchia</taxon>
        <taxon>Euheterodonta</taxon>
        <taxon>Imparidentia</taxon>
        <taxon>Neoheterodontei</taxon>
        <taxon>Myida</taxon>
        <taxon>Dreissenoidea</taxon>
        <taxon>Dreissenidae</taxon>
        <taxon>Dreissena</taxon>
    </lineage>
</organism>
<dbReference type="EMBL" id="JAIWYP010000007">
    <property type="protein sequence ID" value="KAH3798481.1"/>
    <property type="molecule type" value="Genomic_DNA"/>
</dbReference>
<proteinExistence type="predicted"/>
<keyword evidence="3" id="KW-1185">Reference proteome</keyword>
<evidence type="ECO:0000313" key="3">
    <source>
        <dbReference type="Proteomes" id="UP000828390"/>
    </source>
</evidence>
<evidence type="ECO:0000256" key="1">
    <source>
        <dbReference type="SAM" id="MobiDB-lite"/>
    </source>
</evidence>
<protein>
    <submittedName>
        <fullName evidence="2">Uncharacterized protein</fullName>
    </submittedName>
</protein>
<name>A0A9D4FIA9_DREPO</name>